<dbReference type="Gene3D" id="3.20.20.300">
    <property type="entry name" value="Glycoside hydrolase, family 3, N-terminal domain"/>
    <property type="match status" value="1"/>
</dbReference>
<name>A0A1W1XZD6_9NEIS</name>
<dbReference type="STRING" id="1121001.SAMN02745857_03700"/>
<dbReference type="NCBIfam" id="NF003740">
    <property type="entry name" value="PRK05337.1"/>
    <property type="match status" value="1"/>
</dbReference>
<accession>A0A1W1XZD6</accession>
<dbReference type="Pfam" id="PF00933">
    <property type="entry name" value="Glyco_hydro_3"/>
    <property type="match status" value="1"/>
</dbReference>
<evidence type="ECO:0000256" key="3">
    <source>
        <dbReference type="ARBA" id="ARBA00023295"/>
    </source>
</evidence>
<dbReference type="InterPro" id="IPR050226">
    <property type="entry name" value="NagZ_Beta-hexosaminidase"/>
</dbReference>
<evidence type="ECO:0000313" key="6">
    <source>
        <dbReference type="Proteomes" id="UP000192761"/>
    </source>
</evidence>
<dbReference type="Proteomes" id="UP000192761">
    <property type="component" value="Unassembled WGS sequence"/>
</dbReference>
<keyword evidence="3" id="KW-0326">Glycosidase</keyword>
<dbReference type="PANTHER" id="PTHR30480:SF16">
    <property type="entry name" value="GLYCOSIDE HYDROLASE FAMILY 3 DOMAIN PROTEIN"/>
    <property type="match status" value="1"/>
</dbReference>
<dbReference type="GO" id="GO:0005975">
    <property type="term" value="P:carbohydrate metabolic process"/>
    <property type="evidence" value="ECO:0007669"/>
    <property type="project" value="InterPro"/>
</dbReference>
<keyword evidence="2" id="KW-0378">Hydrolase</keyword>
<feature type="domain" description="Glycoside hydrolase family 3 N-terminal" evidence="4">
    <location>
        <begin position="14"/>
        <end position="334"/>
    </location>
</feature>
<gene>
    <name evidence="5" type="ORF">SAMN02745857_03700</name>
</gene>
<dbReference type="InterPro" id="IPR001764">
    <property type="entry name" value="Glyco_hydro_3_N"/>
</dbReference>
<dbReference type="InterPro" id="IPR036962">
    <property type="entry name" value="Glyco_hydro_3_N_sf"/>
</dbReference>
<sequence length="519" mass="55109">MKPFDVAALTPARQIGQLLMAGFDGLEPDAHITQLIRERHLGGVILFRRNVESPAQVARLCRQLQAINAEVSDIPLLIGIDQEGGMVMRIEDGMTPLPSPLAFQAAGSVDDCRELTRLCNAELAALGININFAPSFDINNNRNNPVIGVRAYGEDVATVDAYAGAALAGIKAAGLATTAKHFPGHGDTDTDSHLGMPRVPHDRARLDAVELAPFRAAIAAGVDAIMTAHVAFPAIEPDADTPATMSHAVLTGLLRDELGFSGVVFTDCLEMDAIAKGRGTVTGALAAFRAGADVLLISHTPQRQHGFLDTMQARLVAGDIAPARLQAAVARILALKQRLPDRRELPDVPGSQLALPDALALSRRVHRNAVQCVGERVALDPVLPVVVLTCEVRTRTEIDEVANGRQAQRRESLAPHLAQAGLTVAEIPLPLAPSDAEIDAAVGQLPADAQIVLVSYNAVLHPAQRALLARLPTERLWLIAGRLPYDLDLQPQARGRLAAFSNRPAALAALTEFLLAPGA</sequence>
<reference evidence="5 6" key="1">
    <citation type="submission" date="2017-04" db="EMBL/GenBank/DDBJ databases">
        <authorList>
            <person name="Afonso C.L."/>
            <person name="Miller P.J."/>
            <person name="Scott M.A."/>
            <person name="Spackman E."/>
            <person name="Goraichik I."/>
            <person name="Dimitrov K.M."/>
            <person name="Suarez D.L."/>
            <person name="Swayne D.E."/>
        </authorList>
    </citation>
    <scope>NUCLEOTIDE SEQUENCE [LARGE SCALE GENOMIC DNA]</scope>
    <source>
        <strain evidence="5 6">DSM 23236</strain>
    </source>
</reference>
<dbReference type="GO" id="GO:0004553">
    <property type="term" value="F:hydrolase activity, hydrolyzing O-glycosyl compounds"/>
    <property type="evidence" value="ECO:0007669"/>
    <property type="project" value="InterPro"/>
</dbReference>
<dbReference type="AlphaFoldDB" id="A0A1W1XZD6"/>
<organism evidence="5 6">
    <name type="scientific">Andreprevotia lacus DSM 23236</name>
    <dbReference type="NCBI Taxonomy" id="1121001"/>
    <lineage>
        <taxon>Bacteria</taxon>
        <taxon>Pseudomonadati</taxon>
        <taxon>Pseudomonadota</taxon>
        <taxon>Betaproteobacteria</taxon>
        <taxon>Neisseriales</taxon>
        <taxon>Chitinibacteraceae</taxon>
        <taxon>Andreprevotia</taxon>
    </lineage>
</organism>
<dbReference type="RefSeq" id="WP_245804383.1">
    <property type="nucleotide sequence ID" value="NZ_FWXD01000031.1"/>
</dbReference>
<comment type="similarity">
    <text evidence="1">Belongs to the glycosyl hydrolase 3 family.</text>
</comment>
<dbReference type="SUPFAM" id="SSF51445">
    <property type="entry name" value="(Trans)glycosidases"/>
    <property type="match status" value="1"/>
</dbReference>
<keyword evidence="6" id="KW-1185">Reference proteome</keyword>
<dbReference type="InterPro" id="IPR017853">
    <property type="entry name" value="GH"/>
</dbReference>
<evidence type="ECO:0000259" key="4">
    <source>
        <dbReference type="Pfam" id="PF00933"/>
    </source>
</evidence>
<evidence type="ECO:0000313" key="5">
    <source>
        <dbReference type="EMBL" id="SMC29227.1"/>
    </source>
</evidence>
<evidence type="ECO:0000256" key="2">
    <source>
        <dbReference type="ARBA" id="ARBA00022801"/>
    </source>
</evidence>
<protein>
    <submittedName>
        <fullName evidence="5">Beta-N-acetylhexosaminidase</fullName>
    </submittedName>
</protein>
<dbReference type="PANTHER" id="PTHR30480">
    <property type="entry name" value="BETA-HEXOSAMINIDASE-RELATED"/>
    <property type="match status" value="1"/>
</dbReference>
<proteinExistence type="inferred from homology"/>
<dbReference type="EMBL" id="FWXD01000031">
    <property type="protein sequence ID" value="SMC29227.1"/>
    <property type="molecule type" value="Genomic_DNA"/>
</dbReference>
<evidence type="ECO:0000256" key="1">
    <source>
        <dbReference type="ARBA" id="ARBA00005336"/>
    </source>
</evidence>
<dbReference type="GO" id="GO:0009254">
    <property type="term" value="P:peptidoglycan turnover"/>
    <property type="evidence" value="ECO:0007669"/>
    <property type="project" value="TreeGrafter"/>
</dbReference>